<comment type="caution">
    <text evidence="1">The sequence shown here is derived from an EMBL/GenBank/DDBJ whole genome shotgun (WGS) entry which is preliminary data.</text>
</comment>
<evidence type="ECO:0000313" key="1">
    <source>
        <dbReference type="EMBL" id="GBN06025.1"/>
    </source>
</evidence>
<reference evidence="1 2" key="1">
    <citation type="journal article" date="2019" name="Sci. Rep.">
        <title>Orb-weaving spider Araneus ventricosus genome elucidates the spidroin gene catalogue.</title>
        <authorList>
            <person name="Kono N."/>
            <person name="Nakamura H."/>
            <person name="Ohtoshi R."/>
            <person name="Moran D.A.P."/>
            <person name="Shinohara A."/>
            <person name="Yoshida Y."/>
            <person name="Fujiwara M."/>
            <person name="Mori M."/>
            <person name="Tomita M."/>
            <person name="Arakawa K."/>
        </authorList>
    </citation>
    <scope>NUCLEOTIDE SEQUENCE [LARGE SCALE GENOMIC DNA]</scope>
</reference>
<dbReference type="AlphaFoldDB" id="A0A4Y2KUL1"/>
<keyword evidence="2" id="KW-1185">Reference proteome</keyword>
<evidence type="ECO:0000313" key="2">
    <source>
        <dbReference type="Proteomes" id="UP000499080"/>
    </source>
</evidence>
<accession>A0A4Y2KUL1</accession>
<organism evidence="1 2">
    <name type="scientific">Araneus ventricosus</name>
    <name type="common">Orbweaver spider</name>
    <name type="synonym">Epeira ventricosa</name>
    <dbReference type="NCBI Taxonomy" id="182803"/>
    <lineage>
        <taxon>Eukaryota</taxon>
        <taxon>Metazoa</taxon>
        <taxon>Ecdysozoa</taxon>
        <taxon>Arthropoda</taxon>
        <taxon>Chelicerata</taxon>
        <taxon>Arachnida</taxon>
        <taxon>Araneae</taxon>
        <taxon>Araneomorphae</taxon>
        <taxon>Entelegynae</taxon>
        <taxon>Araneoidea</taxon>
        <taxon>Araneidae</taxon>
        <taxon>Araneus</taxon>
    </lineage>
</organism>
<proteinExistence type="predicted"/>
<gene>
    <name evidence="1" type="ORF">AVEN_254466_1</name>
</gene>
<name>A0A4Y2KUL1_ARAVE</name>
<sequence>MEVHCCEINLQNPILLGVPVKSADFGWKENTRNGRKSKSSALPKVMAVSSCTFFPVCQVRFGCSPYITLMVWRQTSECSLRPHHRMIRSAVETVCGPSAGTSEIRTAQCLVNAEDRVILPRLNLLTCILSSLDVCDVALSGRKMGRMNHCGRLTTSVWLKLTIFADSEHY</sequence>
<protein>
    <submittedName>
        <fullName evidence="1">Uncharacterized protein</fullName>
    </submittedName>
</protein>
<dbReference type="Proteomes" id="UP000499080">
    <property type="component" value="Unassembled WGS sequence"/>
</dbReference>
<dbReference type="EMBL" id="BGPR01005023">
    <property type="protein sequence ID" value="GBN06025.1"/>
    <property type="molecule type" value="Genomic_DNA"/>
</dbReference>